<dbReference type="Proteomes" id="UP000789739">
    <property type="component" value="Unassembled WGS sequence"/>
</dbReference>
<gene>
    <name evidence="2" type="ORF">PBRASI_LOCUS8795</name>
</gene>
<dbReference type="OrthoDB" id="10430720at2759"/>
<organism evidence="2 3">
    <name type="scientific">Paraglomus brasilianum</name>
    <dbReference type="NCBI Taxonomy" id="144538"/>
    <lineage>
        <taxon>Eukaryota</taxon>
        <taxon>Fungi</taxon>
        <taxon>Fungi incertae sedis</taxon>
        <taxon>Mucoromycota</taxon>
        <taxon>Glomeromycotina</taxon>
        <taxon>Glomeromycetes</taxon>
        <taxon>Paraglomerales</taxon>
        <taxon>Paraglomeraceae</taxon>
        <taxon>Paraglomus</taxon>
    </lineage>
</organism>
<proteinExistence type="predicted"/>
<accession>A0A9N9D4J2</accession>
<sequence>MSKESETPLQLQEVEFFKSNTAWSLLNFLQQKRGTNEIGNFMCSRTRIRSGRHDNNWTTPSLGVLELRARTRSGRHDNNQERNSLGVDEFWKMVDKKRHENEISIEELNYTKRALKDANNEMHHIHTIVTDKMPTQLKRRLGDQAEGCENQDSGECDIQEVFELHNNKAGQASGPEFQEKQVQKKSKRHKVSEKNEIPSSPKTSIGIDDLAKLEEQLKKQPYTEWVVGNVNITQKFRQYQWSAIDKAKKGLLKALASIIVISSPCLYPYEYFTLEEWDYITKTNLYSIGTNTIPSSISASLYEAAEECVFGQVFI</sequence>
<dbReference type="EMBL" id="CAJVPI010001668">
    <property type="protein sequence ID" value="CAG8622602.1"/>
    <property type="molecule type" value="Genomic_DNA"/>
</dbReference>
<protein>
    <submittedName>
        <fullName evidence="2">6525_t:CDS:1</fullName>
    </submittedName>
</protein>
<evidence type="ECO:0000256" key="1">
    <source>
        <dbReference type="SAM" id="MobiDB-lite"/>
    </source>
</evidence>
<feature type="region of interest" description="Disordered" evidence="1">
    <location>
        <begin position="170"/>
        <end position="204"/>
    </location>
</feature>
<evidence type="ECO:0000313" key="3">
    <source>
        <dbReference type="Proteomes" id="UP000789739"/>
    </source>
</evidence>
<reference evidence="2" key="1">
    <citation type="submission" date="2021-06" db="EMBL/GenBank/DDBJ databases">
        <authorList>
            <person name="Kallberg Y."/>
            <person name="Tangrot J."/>
            <person name="Rosling A."/>
        </authorList>
    </citation>
    <scope>NUCLEOTIDE SEQUENCE</scope>
    <source>
        <strain evidence="2">BR232B</strain>
    </source>
</reference>
<name>A0A9N9D4J2_9GLOM</name>
<dbReference type="AlphaFoldDB" id="A0A9N9D4J2"/>
<evidence type="ECO:0000313" key="2">
    <source>
        <dbReference type="EMBL" id="CAG8622602.1"/>
    </source>
</evidence>
<keyword evidence="3" id="KW-1185">Reference proteome</keyword>
<comment type="caution">
    <text evidence="2">The sequence shown here is derived from an EMBL/GenBank/DDBJ whole genome shotgun (WGS) entry which is preliminary data.</text>
</comment>